<evidence type="ECO:0000256" key="1">
    <source>
        <dbReference type="SAM" id="MobiDB-lite"/>
    </source>
</evidence>
<evidence type="ECO:0000313" key="3">
    <source>
        <dbReference type="Proteomes" id="UP000006591"/>
    </source>
</evidence>
<keyword evidence="3" id="KW-1185">Reference proteome</keyword>
<reference evidence="2" key="1">
    <citation type="submission" date="2015-04" db="UniProtKB">
        <authorList>
            <consortium name="EnsemblPlants"/>
        </authorList>
    </citation>
    <scope>IDENTIFICATION</scope>
    <source>
        <strain evidence="2">SL10</strain>
    </source>
</reference>
<name>A0A0E0G331_ORYNI</name>
<reference evidence="2" key="2">
    <citation type="submission" date="2018-04" db="EMBL/GenBank/DDBJ databases">
        <title>OnivRS2 (Oryza nivara Reference Sequence Version 2).</title>
        <authorList>
            <person name="Zhang J."/>
            <person name="Kudrna D."/>
            <person name="Lee S."/>
            <person name="Talag J."/>
            <person name="Rajasekar S."/>
            <person name="Welchert J."/>
            <person name="Hsing Y.-I."/>
            <person name="Wing R.A."/>
        </authorList>
    </citation>
    <scope>NUCLEOTIDE SEQUENCE [LARGE SCALE GENOMIC DNA]</scope>
    <source>
        <strain evidence="2">SL10</strain>
    </source>
</reference>
<dbReference type="Gramene" id="ONIVA02G08420.1">
    <property type="protein sequence ID" value="ONIVA02G08420.1"/>
    <property type="gene ID" value="ONIVA02G08420"/>
</dbReference>
<protein>
    <submittedName>
        <fullName evidence="2">Uncharacterized protein</fullName>
    </submittedName>
</protein>
<proteinExistence type="predicted"/>
<dbReference type="AlphaFoldDB" id="A0A0E0G331"/>
<evidence type="ECO:0000313" key="2">
    <source>
        <dbReference type="EnsemblPlants" id="ONIVA02G08420.1"/>
    </source>
</evidence>
<dbReference type="EnsemblPlants" id="ONIVA02G08420.1">
    <property type="protein sequence ID" value="ONIVA02G08420.1"/>
    <property type="gene ID" value="ONIVA02G08420"/>
</dbReference>
<accession>A0A0E0G331</accession>
<feature type="region of interest" description="Disordered" evidence="1">
    <location>
        <begin position="244"/>
        <end position="283"/>
    </location>
</feature>
<organism evidence="2">
    <name type="scientific">Oryza nivara</name>
    <name type="common">Indian wild rice</name>
    <name type="synonym">Oryza sativa f. spontanea</name>
    <dbReference type="NCBI Taxonomy" id="4536"/>
    <lineage>
        <taxon>Eukaryota</taxon>
        <taxon>Viridiplantae</taxon>
        <taxon>Streptophyta</taxon>
        <taxon>Embryophyta</taxon>
        <taxon>Tracheophyta</taxon>
        <taxon>Spermatophyta</taxon>
        <taxon>Magnoliopsida</taxon>
        <taxon>Liliopsida</taxon>
        <taxon>Poales</taxon>
        <taxon>Poaceae</taxon>
        <taxon>BOP clade</taxon>
        <taxon>Oryzoideae</taxon>
        <taxon>Oryzeae</taxon>
        <taxon>Oryzinae</taxon>
        <taxon>Oryza</taxon>
    </lineage>
</organism>
<dbReference type="OMA" id="PQGSWEM"/>
<dbReference type="Proteomes" id="UP000006591">
    <property type="component" value="Chromosome 2"/>
</dbReference>
<sequence length="283" mass="30218">MCKPRRKPVQGRLLGMCRKLRERKRRVRKNSEESSTQWTTGIAEVQPPIKSAGEKLCCSRNEEGTPQGSWEMKLCALAALAAAITSSAVASSFPNRMFSRMLVANSAGSWLTSPICARSHFSRSLRMSTPSTITSPADGSSAITVDLPDPLPPTSATVRPAGTRRLRLTKMGLSGQLHVPELHLAGDVAQLLAGVALGVDLGHPPDHLQDPLRRRARLREAALDNGVGDDEDGATLVAMGHDEAASVPDVEGQDGEGDAVATDGDALGKPLLEPQSHRLLECR</sequence>